<gene>
    <name evidence="3" type="ORF">E5222_14530</name>
</gene>
<evidence type="ECO:0000256" key="1">
    <source>
        <dbReference type="SAM" id="MobiDB-lite"/>
    </source>
</evidence>
<reference evidence="3 4" key="1">
    <citation type="submission" date="2019-04" db="EMBL/GenBank/DDBJ databases">
        <title>Altererythrobacter aquimixticola sp. nov., isolated from sediment of junction between the ocean and a freshwater spring.</title>
        <authorList>
            <person name="Yoon J.-H."/>
        </authorList>
    </citation>
    <scope>NUCLEOTIDE SEQUENCE [LARGE SCALE GENOMIC DNA]</scope>
    <source>
        <strain evidence="3 4">SSKS-13</strain>
    </source>
</reference>
<keyword evidence="2" id="KW-0812">Transmembrane</keyword>
<feature type="transmembrane region" description="Helical" evidence="2">
    <location>
        <begin position="24"/>
        <end position="49"/>
    </location>
</feature>
<keyword evidence="4" id="KW-1185">Reference proteome</keyword>
<feature type="compositionally biased region" description="Basic and acidic residues" evidence="1">
    <location>
        <begin position="493"/>
        <end position="502"/>
    </location>
</feature>
<organism evidence="3 4">
    <name type="scientific">Alteraurantiacibacter aquimixticola</name>
    <dbReference type="NCBI Taxonomy" id="2489173"/>
    <lineage>
        <taxon>Bacteria</taxon>
        <taxon>Pseudomonadati</taxon>
        <taxon>Pseudomonadota</taxon>
        <taxon>Alphaproteobacteria</taxon>
        <taxon>Sphingomonadales</taxon>
        <taxon>Erythrobacteraceae</taxon>
        <taxon>Alteraurantiacibacter</taxon>
    </lineage>
</organism>
<feature type="region of interest" description="Disordered" evidence="1">
    <location>
        <begin position="280"/>
        <end position="315"/>
    </location>
</feature>
<accession>A0A4T3F2W1</accession>
<protein>
    <submittedName>
        <fullName evidence="3">Uncharacterized protein</fullName>
    </submittedName>
</protein>
<dbReference type="RefSeq" id="WP_136694524.1">
    <property type="nucleotide sequence ID" value="NZ_SSHH01000004.1"/>
</dbReference>
<dbReference type="EMBL" id="SSHH01000004">
    <property type="protein sequence ID" value="TIX48950.1"/>
    <property type="molecule type" value="Genomic_DNA"/>
</dbReference>
<comment type="caution">
    <text evidence="3">The sequence shown here is derived from an EMBL/GenBank/DDBJ whole genome shotgun (WGS) entry which is preliminary data.</text>
</comment>
<feature type="compositionally biased region" description="Low complexity" evidence="1">
    <location>
        <begin position="296"/>
        <end position="315"/>
    </location>
</feature>
<dbReference type="Proteomes" id="UP000309389">
    <property type="component" value="Unassembled WGS sequence"/>
</dbReference>
<dbReference type="OrthoDB" id="7505157at2"/>
<dbReference type="AlphaFoldDB" id="A0A4T3F2W1"/>
<feature type="transmembrane region" description="Helical" evidence="2">
    <location>
        <begin position="69"/>
        <end position="93"/>
    </location>
</feature>
<name>A0A4T3F2W1_9SPHN</name>
<keyword evidence="2" id="KW-1133">Transmembrane helix</keyword>
<feature type="compositionally biased region" description="Acidic residues" evidence="1">
    <location>
        <begin position="337"/>
        <end position="362"/>
    </location>
</feature>
<sequence>MATFAEDDMMEDAPRKAPVSTHPAFPFIVALWFAALLGLGSLVVPVALVEMLVVKTGISSIVSAAAPPLGFTARAMIAIAFTVLGGLAGLTIARRIGQIHGQRAISHARAPISAHEELGDEGFDGPAPRSRRRALALDAGTQSRDFDEAAPLPAVPVEAEESVEMIAEPGPAESELPEELAEPEAEAFAPPEPEPIEEVAFDDASEAVDIAEEDTFLEPYGLPVADHTFTEEPADEAAFDSAWVEPETAKPELEDLGLVQLAQRLGDSIRKRRAMIAAQAEADVPTPQFAPPPPETAAEPAPEPFGSAEPNAAAPDEAAAAMAAYFANGGIMTEEPVAFEEPAEDAWLEAEEEVQPETEEEAAAPPLAVPSFEAFEDEPTGPVTYQEPVSAAEPAPAEENTEEFGFRPLNGFVPFAFDSLDVGDDEDEDEDEEMADIAASFTLPRLKPEEEPAAPARSFDPPADFDPDERDEDVSEDDKFGSLLAPRNPFAGRTEEVVRIEDEPGDEEGLTEAAVVFPSQREKQAAESEPVEQPMRPFDPPMPVEEDEGAAPAPSPRDTEENERALREALLNLQRMSRSA</sequence>
<evidence type="ECO:0000313" key="3">
    <source>
        <dbReference type="EMBL" id="TIX48950.1"/>
    </source>
</evidence>
<feature type="compositionally biased region" description="Low complexity" evidence="1">
    <location>
        <begin position="387"/>
        <end position="398"/>
    </location>
</feature>
<keyword evidence="2" id="KW-0472">Membrane</keyword>
<feature type="compositionally biased region" description="Acidic residues" evidence="1">
    <location>
        <begin position="421"/>
        <end position="435"/>
    </location>
</feature>
<feature type="region of interest" description="Disordered" evidence="1">
    <location>
        <begin position="336"/>
        <end position="565"/>
    </location>
</feature>
<evidence type="ECO:0000256" key="2">
    <source>
        <dbReference type="SAM" id="Phobius"/>
    </source>
</evidence>
<feature type="compositionally biased region" description="Acidic residues" evidence="1">
    <location>
        <begin position="463"/>
        <end position="476"/>
    </location>
</feature>
<evidence type="ECO:0000313" key="4">
    <source>
        <dbReference type="Proteomes" id="UP000309389"/>
    </source>
</evidence>
<proteinExistence type="predicted"/>